<evidence type="ECO:0000313" key="10">
    <source>
        <dbReference type="EMBL" id="CAF3470727.1"/>
    </source>
</evidence>
<dbReference type="GO" id="GO:0005634">
    <property type="term" value="C:nucleus"/>
    <property type="evidence" value="ECO:0007669"/>
    <property type="project" value="UniProtKB-SubCell"/>
</dbReference>
<evidence type="ECO:0000256" key="2">
    <source>
        <dbReference type="ARBA" id="ARBA00022723"/>
    </source>
</evidence>
<gene>
    <name evidence="10" type="ORF">FME351_LOCUS14808</name>
</gene>
<accession>A0A818F5F8</accession>
<keyword evidence="7" id="KW-0539">Nucleus</keyword>
<dbReference type="PROSITE" id="PS50808">
    <property type="entry name" value="ZF_BED"/>
    <property type="match status" value="1"/>
</dbReference>
<dbReference type="InterPro" id="IPR052035">
    <property type="entry name" value="ZnF_BED_domain_contain"/>
</dbReference>
<evidence type="ECO:0000256" key="1">
    <source>
        <dbReference type="ARBA" id="ARBA00004123"/>
    </source>
</evidence>
<feature type="domain" description="BED-type" evidence="9">
    <location>
        <begin position="1"/>
        <end position="56"/>
    </location>
</feature>
<dbReference type="SUPFAM" id="SSF53098">
    <property type="entry name" value="Ribonuclease H-like"/>
    <property type="match status" value="1"/>
</dbReference>
<keyword evidence="4" id="KW-0862">Zinc</keyword>
<dbReference type="GO" id="GO:0008270">
    <property type="term" value="F:zinc ion binding"/>
    <property type="evidence" value="ECO:0007669"/>
    <property type="project" value="UniProtKB-KW"/>
</dbReference>
<dbReference type="GO" id="GO:0003677">
    <property type="term" value="F:DNA binding"/>
    <property type="evidence" value="ECO:0007669"/>
    <property type="project" value="InterPro"/>
</dbReference>
<protein>
    <recommendedName>
        <fullName evidence="9">BED-type domain-containing protein</fullName>
    </recommendedName>
</protein>
<keyword evidence="6" id="KW-0804">Transcription</keyword>
<evidence type="ECO:0000259" key="9">
    <source>
        <dbReference type="PROSITE" id="PS50808"/>
    </source>
</evidence>
<keyword evidence="5" id="KW-0805">Transcription regulation</keyword>
<name>A0A818F5F8_9BILA</name>
<reference evidence="10" key="1">
    <citation type="submission" date="2021-02" db="EMBL/GenBank/DDBJ databases">
        <authorList>
            <person name="Nowell W R."/>
        </authorList>
    </citation>
    <scope>NUCLEOTIDE SEQUENCE</scope>
</reference>
<evidence type="ECO:0000256" key="3">
    <source>
        <dbReference type="ARBA" id="ARBA00022771"/>
    </source>
</evidence>
<dbReference type="PANTHER" id="PTHR46481">
    <property type="entry name" value="ZINC FINGER BED DOMAIN-CONTAINING PROTEIN 4"/>
    <property type="match status" value="1"/>
</dbReference>
<evidence type="ECO:0000256" key="8">
    <source>
        <dbReference type="PROSITE-ProRule" id="PRU00027"/>
    </source>
</evidence>
<dbReference type="InterPro" id="IPR012337">
    <property type="entry name" value="RNaseH-like_sf"/>
</dbReference>
<dbReference type="EMBL" id="CAJNYU010001814">
    <property type="protein sequence ID" value="CAF3470727.1"/>
    <property type="molecule type" value="Genomic_DNA"/>
</dbReference>
<keyword evidence="3 8" id="KW-0863">Zinc-finger</keyword>
<dbReference type="AlphaFoldDB" id="A0A818F5F8"/>
<dbReference type="InterPro" id="IPR003656">
    <property type="entry name" value="Znf_BED"/>
</dbReference>
<dbReference type="Proteomes" id="UP000663869">
    <property type="component" value="Unassembled WGS sequence"/>
</dbReference>
<organism evidence="10 11">
    <name type="scientific">Rotaria socialis</name>
    <dbReference type="NCBI Taxonomy" id="392032"/>
    <lineage>
        <taxon>Eukaryota</taxon>
        <taxon>Metazoa</taxon>
        <taxon>Spiralia</taxon>
        <taxon>Gnathifera</taxon>
        <taxon>Rotifera</taxon>
        <taxon>Eurotatoria</taxon>
        <taxon>Bdelloidea</taxon>
        <taxon>Philodinida</taxon>
        <taxon>Philodinidae</taxon>
        <taxon>Rotaria</taxon>
    </lineage>
</organism>
<keyword evidence="2" id="KW-0479">Metal-binding</keyword>
<dbReference type="PANTHER" id="PTHR46481:SF10">
    <property type="entry name" value="ZINC FINGER BED DOMAIN-CONTAINING PROTEIN 39"/>
    <property type="match status" value="1"/>
</dbReference>
<proteinExistence type="predicted"/>
<evidence type="ECO:0000256" key="4">
    <source>
        <dbReference type="ARBA" id="ARBA00022833"/>
    </source>
</evidence>
<evidence type="ECO:0000313" key="11">
    <source>
        <dbReference type="Proteomes" id="UP000663869"/>
    </source>
</evidence>
<dbReference type="Pfam" id="PF02892">
    <property type="entry name" value="zf-BED"/>
    <property type="match status" value="1"/>
</dbReference>
<evidence type="ECO:0000256" key="7">
    <source>
        <dbReference type="ARBA" id="ARBA00023242"/>
    </source>
</evidence>
<evidence type="ECO:0000256" key="5">
    <source>
        <dbReference type="ARBA" id="ARBA00023015"/>
    </source>
</evidence>
<sequence>MAIDSWRKYFDFSSIDKNQMNGLCKLCKKNYKDQHGIYSNFLKHIKRAHPLEYDQIFNHGNECSTEEQNIISDDRVAIDSTSTKNKQNRIISSIAKNSIIGCNLPFNLVESPGFRDFMKECNVKYKPISSKKLKRDIVPSFKSTVLKVIGEQLNNIDYLTLTVDGWSDRRCRSFLGIICHFIDSKMIPHAVLIDFLRIKSPHTGENIRQLTEEVLDKFNIKEKVYKIVTDNASSMIKAYKFGLFVEEEVDAYGDDSNSTQDVNHVFDDHVQGYQIQILEIRSFF</sequence>
<comment type="subcellular location">
    <subcellularLocation>
        <location evidence="1">Nucleus</location>
    </subcellularLocation>
</comment>
<evidence type="ECO:0000256" key="6">
    <source>
        <dbReference type="ARBA" id="ARBA00023163"/>
    </source>
</evidence>
<comment type="caution">
    <text evidence="10">The sequence shown here is derived from an EMBL/GenBank/DDBJ whole genome shotgun (WGS) entry which is preliminary data.</text>
</comment>